<feature type="region of interest" description="Disordered" evidence="7">
    <location>
        <begin position="117"/>
        <end position="150"/>
    </location>
</feature>
<sequence>MADDTVDELNERFGAGKQLDRDVILEVQSVMKIYGLSAQDAYFKWDSYCLKMESPEMKPSMTNIRLFKQDLQDALERSVRSHTSHIKTEKRQAATPRAGAMGGDVFGMLDGLVPKTPGGTKLNKSASSKKFQTPSAARVKQEPASSPIFKTPGKVEDQLRALGALPPSSFSDRPNPGEIMEVLNENMPAPEPPICPFNEPRIQLKPATEKKKLGYKNWAMKLSTVSEVLDDRIEDFKDWVQEYHRLEDTAFGNAAAQGTTEIVAVGRIASDSAEGKLNQASLVLETSRRQGGGLRVRLDMSKMKGFQFFPGQIVAAKGINGSGDGFTVSQLLDVPLLPSAASSRSAMEVVRQRLLGGPDAMDDDNPIPLNIIIASGPYTADDDLDFEPLHALCNVADAINADAMVLCGPFIDICHPLIASGDFDLPDDVDPDTATIETVFRHLISSTLNKVVSCNPSITIMLVPSVRDAIDKHVSWPQEEFPRKGLGLAKQVKVVGNPMTVLMNEIRLGVSSQDVLFELKTEELVTKPGDALARLSKHLIEQRHFFPLFPPADRNRLPKTGAGTPMGAMLDAGYLQLGEMVMAKPDVLVVPSDLPPFAKVVESVLVINPGHISKRRAANTYAKLTVQPPEPMTGDPNDIVGHEIFKRSRVEIRRI</sequence>
<proteinExistence type="inferred from homology"/>
<evidence type="ECO:0000256" key="1">
    <source>
        <dbReference type="ARBA" id="ARBA00004123"/>
    </source>
</evidence>
<dbReference type="PIRSF" id="PIRSF018300">
    <property type="entry name" value="DNA_pol_alph_2"/>
    <property type="match status" value="1"/>
</dbReference>
<dbReference type="FunFam" id="3.60.21.60:FF:000005">
    <property type="entry name" value="DNA polymerase alpha subunit B"/>
    <property type="match status" value="1"/>
</dbReference>
<reference evidence="10" key="1">
    <citation type="submission" date="2022-07" db="EMBL/GenBank/DDBJ databases">
        <title>Draft genome sequence of Zalerion maritima ATCC 34329, a (micro)plastics degrading marine fungus.</title>
        <authorList>
            <person name="Paco A."/>
            <person name="Goncalves M.F.M."/>
            <person name="Rocha-Santos T.A.P."/>
            <person name="Alves A."/>
        </authorList>
    </citation>
    <scope>NUCLEOTIDE SEQUENCE</scope>
    <source>
        <strain evidence="10">ATCC 34329</strain>
    </source>
</reference>
<dbReference type="PANTHER" id="PTHR23061:SF12">
    <property type="entry name" value="DNA POLYMERASE ALPHA SUBUNIT B"/>
    <property type="match status" value="1"/>
</dbReference>
<evidence type="ECO:0000259" key="9">
    <source>
        <dbReference type="Pfam" id="PF22062"/>
    </source>
</evidence>
<dbReference type="Pfam" id="PF22062">
    <property type="entry name" value="OB_DPOA2"/>
    <property type="match status" value="1"/>
</dbReference>
<evidence type="ECO:0000313" key="10">
    <source>
        <dbReference type="EMBL" id="KAJ2903984.1"/>
    </source>
</evidence>
<name>A0AAD5RTP6_9PEZI</name>
<evidence type="ECO:0000256" key="6">
    <source>
        <dbReference type="PIRNR" id="PIRNR018300"/>
    </source>
</evidence>
<dbReference type="Pfam" id="PF04042">
    <property type="entry name" value="DNA_pol_E_B"/>
    <property type="match status" value="1"/>
</dbReference>
<comment type="subcellular location">
    <subcellularLocation>
        <location evidence="1 6">Nucleus</location>
    </subcellularLocation>
</comment>
<dbReference type="InterPro" id="IPR054300">
    <property type="entry name" value="OB_DPOA2"/>
</dbReference>
<comment type="caution">
    <text evidence="10">The sequence shown here is derived from an EMBL/GenBank/DDBJ whole genome shotgun (WGS) entry which is preliminary data.</text>
</comment>
<dbReference type="GO" id="GO:0005658">
    <property type="term" value="C:alpha DNA polymerase:primase complex"/>
    <property type="evidence" value="ECO:0007669"/>
    <property type="project" value="TreeGrafter"/>
</dbReference>
<organism evidence="10 11">
    <name type="scientific">Zalerion maritima</name>
    <dbReference type="NCBI Taxonomy" id="339359"/>
    <lineage>
        <taxon>Eukaryota</taxon>
        <taxon>Fungi</taxon>
        <taxon>Dikarya</taxon>
        <taxon>Ascomycota</taxon>
        <taxon>Pezizomycotina</taxon>
        <taxon>Sordariomycetes</taxon>
        <taxon>Lulworthiomycetidae</taxon>
        <taxon>Lulworthiales</taxon>
        <taxon>Lulworthiaceae</taxon>
        <taxon>Zalerion</taxon>
    </lineage>
</organism>
<dbReference type="AlphaFoldDB" id="A0AAD5RTP6"/>
<feature type="region of interest" description="Disordered" evidence="7">
    <location>
        <begin position="81"/>
        <end position="100"/>
    </location>
</feature>
<gene>
    <name evidence="10" type="ORF">MKZ38_009039</name>
</gene>
<dbReference type="EMBL" id="JAKWBI020000065">
    <property type="protein sequence ID" value="KAJ2903984.1"/>
    <property type="molecule type" value="Genomic_DNA"/>
</dbReference>
<dbReference type="InterPro" id="IPR016722">
    <property type="entry name" value="DNA_pol_alpha_bsu"/>
</dbReference>
<evidence type="ECO:0000259" key="8">
    <source>
        <dbReference type="Pfam" id="PF04042"/>
    </source>
</evidence>
<keyword evidence="11" id="KW-1185">Reference proteome</keyword>
<dbReference type="PANTHER" id="PTHR23061">
    <property type="entry name" value="DNA POLYMERASE 2 ALPHA 70 KDA SUBUNIT"/>
    <property type="match status" value="1"/>
</dbReference>
<keyword evidence="4 6" id="KW-0235">DNA replication</keyword>
<keyword evidence="5 6" id="KW-0539">Nucleus</keyword>
<evidence type="ECO:0000256" key="7">
    <source>
        <dbReference type="SAM" id="MobiDB-lite"/>
    </source>
</evidence>
<dbReference type="Gene3D" id="3.60.21.60">
    <property type="match status" value="2"/>
</dbReference>
<protein>
    <recommendedName>
        <fullName evidence="3 6">DNA polymerase alpha subunit B</fullName>
    </recommendedName>
</protein>
<dbReference type="InterPro" id="IPR007185">
    <property type="entry name" value="DNA_pol_a/d/e_bsu"/>
</dbReference>
<evidence type="ECO:0000256" key="4">
    <source>
        <dbReference type="ARBA" id="ARBA00022705"/>
    </source>
</evidence>
<comment type="similarity">
    <text evidence="2 6">Belongs to the DNA polymerase alpha subunit B family.</text>
</comment>
<evidence type="ECO:0000256" key="3">
    <source>
        <dbReference type="ARBA" id="ARBA00018596"/>
    </source>
</evidence>
<comment type="function">
    <text evidence="6">Accessory subunit of the DNA polymerase alpha complex (also known as the alpha DNA polymerase-primase complex) which plays an essential role in the initiation of DNA synthesis.</text>
</comment>
<evidence type="ECO:0000256" key="2">
    <source>
        <dbReference type="ARBA" id="ARBA00007299"/>
    </source>
</evidence>
<feature type="domain" description="DNA polymerase alpha subunit B OB" evidence="9">
    <location>
        <begin position="226"/>
        <end position="333"/>
    </location>
</feature>
<evidence type="ECO:0000313" key="11">
    <source>
        <dbReference type="Proteomes" id="UP001201980"/>
    </source>
</evidence>
<accession>A0AAD5RTP6</accession>
<dbReference type="FunFam" id="3.60.21.60:FF:000008">
    <property type="entry name" value="DNA polymerase alpha subunit B"/>
    <property type="match status" value="1"/>
</dbReference>
<dbReference type="GO" id="GO:0006270">
    <property type="term" value="P:DNA replication initiation"/>
    <property type="evidence" value="ECO:0007669"/>
    <property type="project" value="TreeGrafter"/>
</dbReference>
<dbReference type="Proteomes" id="UP001201980">
    <property type="component" value="Unassembled WGS sequence"/>
</dbReference>
<feature type="compositionally biased region" description="Polar residues" evidence="7">
    <location>
        <begin position="122"/>
        <end position="135"/>
    </location>
</feature>
<evidence type="ECO:0000256" key="5">
    <source>
        <dbReference type="ARBA" id="ARBA00023242"/>
    </source>
</evidence>
<feature type="domain" description="DNA polymerase alpha/delta/epsilon subunit B" evidence="8">
    <location>
        <begin position="371"/>
        <end position="599"/>
    </location>
</feature>
<dbReference type="GO" id="GO:0003677">
    <property type="term" value="F:DNA binding"/>
    <property type="evidence" value="ECO:0007669"/>
    <property type="project" value="InterPro"/>
</dbReference>